<dbReference type="OrthoDB" id="7064542at2"/>
<protein>
    <recommendedName>
        <fullName evidence="1">DUF5619 domain-containing protein</fullName>
    </recommendedName>
</protein>
<dbReference type="eggNOG" id="ENOG50332W0">
    <property type="taxonomic scope" value="Bacteria"/>
</dbReference>
<sequence>MKTLHIASTEIALDFNAAIKLAAVIADNLTGENMLLSWYDRDRDLESPRGVSECHEGCPVKGFWDYGLNHGAELAVNFDDGRFVFCFQPLGEFE</sequence>
<evidence type="ECO:0000259" key="1">
    <source>
        <dbReference type="Pfam" id="PF18505"/>
    </source>
</evidence>
<evidence type="ECO:0000313" key="2">
    <source>
        <dbReference type="EMBL" id="BAN34276.1"/>
    </source>
</evidence>
<keyword evidence="3" id="KW-1185">Reference proteome</keyword>
<dbReference type="AlphaFoldDB" id="S6AEQ3"/>
<dbReference type="Gene3D" id="3.30.1490.340">
    <property type="match status" value="1"/>
</dbReference>
<name>S6AEQ3_SULDS</name>
<reference evidence="2 3" key="1">
    <citation type="journal article" date="2012" name="Appl. Environ. Microbiol.">
        <title>Draft genome sequence of a psychrotolerant sulfur-oxidizing bacterium, Sulfuricella denitrificans skB26, and proteomic insights into cold adaptation.</title>
        <authorList>
            <person name="Watanabe T."/>
            <person name="Kojima H."/>
            <person name="Fukui M."/>
        </authorList>
    </citation>
    <scope>NUCLEOTIDE SEQUENCE [LARGE SCALE GENOMIC DNA]</scope>
    <source>
        <strain evidence="3">skB26</strain>
    </source>
</reference>
<dbReference type="Pfam" id="PF18505">
    <property type="entry name" value="DUF5619"/>
    <property type="match status" value="1"/>
</dbReference>
<dbReference type="RefSeq" id="WP_009206778.1">
    <property type="nucleotide sequence ID" value="NC_022357.1"/>
</dbReference>
<accession>S6AEQ3</accession>
<gene>
    <name evidence="2" type="ORF">SCD_n00427</name>
</gene>
<dbReference type="InterPro" id="IPR041145">
    <property type="entry name" value="DUF5619"/>
</dbReference>
<organism evidence="2 3">
    <name type="scientific">Sulfuricella denitrificans (strain DSM 22764 / NBRC 105220 / skB26)</name>
    <dbReference type="NCBI Taxonomy" id="1163617"/>
    <lineage>
        <taxon>Bacteria</taxon>
        <taxon>Pseudomonadati</taxon>
        <taxon>Pseudomonadota</taxon>
        <taxon>Betaproteobacteria</taxon>
        <taxon>Nitrosomonadales</taxon>
        <taxon>Sulfuricellaceae</taxon>
        <taxon>Sulfuricella</taxon>
    </lineage>
</organism>
<dbReference type="HOGENOM" id="CLU_170193_0_0_4"/>
<evidence type="ECO:0000313" key="3">
    <source>
        <dbReference type="Proteomes" id="UP000015559"/>
    </source>
</evidence>
<dbReference type="STRING" id="1163617.SCD_n00427"/>
<dbReference type="EMBL" id="AP013066">
    <property type="protein sequence ID" value="BAN34276.1"/>
    <property type="molecule type" value="Genomic_DNA"/>
</dbReference>
<feature type="domain" description="DUF5619" evidence="1">
    <location>
        <begin position="1"/>
        <end position="87"/>
    </location>
</feature>
<dbReference type="KEGG" id="sdr:SCD_n00427"/>
<dbReference type="Proteomes" id="UP000015559">
    <property type="component" value="Chromosome"/>
</dbReference>
<proteinExistence type="predicted"/>